<feature type="domain" description="Thioredoxin" evidence="5">
    <location>
        <begin position="58"/>
        <end position="240"/>
    </location>
</feature>
<dbReference type="PANTHER" id="PTHR13887:SF14">
    <property type="entry name" value="DISULFIDE BOND FORMATION PROTEIN D"/>
    <property type="match status" value="1"/>
</dbReference>
<dbReference type="SUPFAM" id="SSF52833">
    <property type="entry name" value="Thioredoxin-like"/>
    <property type="match status" value="1"/>
</dbReference>
<dbReference type="InterPro" id="IPR041205">
    <property type="entry name" value="ScsC_N"/>
</dbReference>
<dbReference type="GO" id="GO:0016491">
    <property type="term" value="F:oxidoreductase activity"/>
    <property type="evidence" value="ECO:0007669"/>
    <property type="project" value="UniProtKB-KW"/>
</dbReference>
<dbReference type="PANTHER" id="PTHR13887">
    <property type="entry name" value="GLUTATHIONE S-TRANSFERASE KAPPA"/>
    <property type="match status" value="1"/>
</dbReference>
<evidence type="ECO:0000256" key="2">
    <source>
        <dbReference type="ARBA" id="ARBA00023002"/>
    </source>
</evidence>
<keyword evidence="4" id="KW-0676">Redox-active center</keyword>
<dbReference type="RefSeq" id="WP_160617337.1">
    <property type="nucleotide sequence ID" value="NZ_WTYR01000001.1"/>
</dbReference>
<dbReference type="CDD" id="cd03023">
    <property type="entry name" value="DsbA_Com1_like"/>
    <property type="match status" value="1"/>
</dbReference>
<keyword evidence="3" id="KW-1015">Disulfide bond</keyword>
<dbReference type="PROSITE" id="PS51352">
    <property type="entry name" value="THIOREDOXIN_2"/>
    <property type="match status" value="1"/>
</dbReference>
<dbReference type="Gene3D" id="3.40.30.10">
    <property type="entry name" value="Glutaredoxin"/>
    <property type="match status" value="1"/>
</dbReference>
<dbReference type="InterPro" id="IPR001853">
    <property type="entry name" value="DSBA-like_thioredoxin_dom"/>
</dbReference>
<keyword evidence="1" id="KW-0732">Signal</keyword>
<evidence type="ECO:0000313" key="6">
    <source>
        <dbReference type="EMBL" id="MXP10771.1"/>
    </source>
</evidence>
<dbReference type="OrthoDB" id="9780147at2"/>
<comment type="caution">
    <text evidence="6">The sequence shown here is derived from an EMBL/GenBank/DDBJ whole genome shotgun (WGS) entry which is preliminary data.</text>
</comment>
<name>A0A6I4U8V4_9SPHN</name>
<dbReference type="InterPro" id="IPR013766">
    <property type="entry name" value="Thioredoxin_domain"/>
</dbReference>
<dbReference type="EMBL" id="WTYR01000001">
    <property type="protein sequence ID" value="MXP10771.1"/>
    <property type="molecule type" value="Genomic_DNA"/>
</dbReference>
<reference evidence="6 7" key="1">
    <citation type="submission" date="2019-12" db="EMBL/GenBank/DDBJ databases">
        <title>Genomic-based taxomic classification of the family Erythrobacteraceae.</title>
        <authorList>
            <person name="Xu L."/>
        </authorList>
    </citation>
    <scope>NUCLEOTIDE SEQUENCE [LARGE SCALE GENOMIC DNA]</scope>
    <source>
        <strain evidence="6 7">LMG 29519</strain>
    </source>
</reference>
<evidence type="ECO:0000256" key="4">
    <source>
        <dbReference type="ARBA" id="ARBA00023284"/>
    </source>
</evidence>
<proteinExistence type="predicted"/>
<gene>
    <name evidence="6" type="ORF">GRI68_11340</name>
</gene>
<keyword evidence="2" id="KW-0560">Oxidoreductase</keyword>
<organism evidence="6 7">
    <name type="scientific">Alteriqipengyuania halimionae</name>
    <dbReference type="NCBI Taxonomy" id="1926630"/>
    <lineage>
        <taxon>Bacteria</taxon>
        <taxon>Pseudomonadati</taxon>
        <taxon>Pseudomonadota</taxon>
        <taxon>Alphaproteobacteria</taxon>
        <taxon>Sphingomonadales</taxon>
        <taxon>Erythrobacteraceae</taxon>
        <taxon>Alteriqipengyuania</taxon>
    </lineage>
</organism>
<accession>A0A6I4U8V4</accession>
<sequence length="244" mass="25488">MTERISPGRFTLAVAAALAIGTTAGFFLDRTIDGGAADGEAIREYLLENPEILPEMVQALQTKDAQARLSDVRGDLEQPFPGAVLGNPNGSVTLVEFTDYACGYCRTSADQVEELVAANPDLRVVIREWPILSDTSVEAAKMALAAARQGKYAAFHNAMYDGDASPAENIAIAARKAGLDQAQAAKDIADPALEAELAKNGELARAMGFEGTPAWIVGDKVLAGAVGKQALADAIAAAQNAAKE</sequence>
<dbReference type="Proteomes" id="UP000429229">
    <property type="component" value="Unassembled WGS sequence"/>
</dbReference>
<evidence type="ECO:0000256" key="3">
    <source>
        <dbReference type="ARBA" id="ARBA00023157"/>
    </source>
</evidence>
<evidence type="ECO:0000256" key="1">
    <source>
        <dbReference type="ARBA" id="ARBA00022729"/>
    </source>
</evidence>
<evidence type="ECO:0000313" key="7">
    <source>
        <dbReference type="Proteomes" id="UP000429229"/>
    </source>
</evidence>
<protein>
    <submittedName>
        <fullName evidence="6">Thioredoxin domain-containing protein</fullName>
    </submittedName>
</protein>
<evidence type="ECO:0000259" key="5">
    <source>
        <dbReference type="PROSITE" id="PS51352"/>
    </source>
</evidence>
<keyword evidence="7" id="KW-1185">Reference proteome</keyword>
<dbReference type="Pfam" id="PF18312">
    <property type="entry name" value="ScsC_N"/>
    <property type="match status" value="1"/>
</dbReference>
<dbReference type="InterPro" id="IPR036249">
    <property type="entry name" value="Thioredoxin-like_sf"/>
</dbReference>
<dbReference type="AlphaFoldDB" id="A0A6I4U8V4"/>
<dbReference type="Pfam" id="PF01323">
    <property type="entry name" value="DSBA"/>
    <property type="match status" value="1"/>
</dbReference>